<dbReference type="PROSITE" id="PS51257">
    <property type="entry name" value="PROKAR_LIPOPROTEIN"/>
    <property type="match status" value="1"/>
</dbReference>
<dbReference type="Gene3D" id="2.160.20.120">
    <property type="match status" value="1"/>
</dbReference>
<dbReference type="RefSeq" id="WP_200506560.1">
    <property type="nucleotide sequence ID" value="NZ_JAEHFX010000006.1"/>
</dbReference>
<organism evidence="2 3">
    <name type="scientific">Adhaeribacter terrigena</name>
    <dbReference type="NCBI Taxonomy" id="2793070"/>
    <lineage>
        <taxon>Bacteria</taxon>
        <taxon>Pseudomonadati</taxon>
        <taxon>Bacteroidota</taxon>
        <taxon>Cytophagia</taxon>
        <taxon>Cytophagales</taxon>
        <taxon>Hymenobacteraceae</taxon>
        <taxon>Adhaeribacter</taxon>
    </lineage>
</organism>
<name>A0ABS1C335_9BACT</name>
<gene>
    <name evidence="2" type="ORF">I5M27_12490</name>
</gene>
<comment type="caution">
    <text evidence="2">The sequence shown here is derived from an EMBL/GenBank/DDBJ whole genome shotgun (WGS) entry which is preliminary data.</text>
</comment>
<dbReference type="EMBL" id="JAEHFX010000006">
    <property type="protein sequence ID" value="MBK0403810.1"/>
    <property type="molecule type" value="Genomic_DNA"/>
</dbReference>
<dbReference type="InterPro" id="IPR021255">
    <property type="entry name" value="DUF2807"/>
</dbReference>
<feature type="domain" description="Putative auto-transporter adhesin head GIN" evidence="1">
    <location>
        <begin position="45"/>
        <end position="229"/>
    </location>
</feature>
<evidence type="ECO:0000313" key="2">
    <source>
        <dbReference type="EMBL" id="MBK0403810.1"/>
    </source>
</evidence>
<sequence length="246" mass="27705">MHFRRLLTFSLVFPSVLLTSCQKENALDCVKSTGQIISETRSLPPFRKLKVSDNLDVKIVADTAHFVEVKAGENLQENILAEVRNGELWLQNINKCNWVRSYRKPVEITVHVANLTDIFQDGFGTISSESVLPSDSLFLHLTSSGDYDLNLKTKFLWLDMYETGDMKLQGTNEKLNAYNYSMGRLQASGLQNKEANILVTHLGDAYVEATQILSATIENKGNVYYKNQPDKVSRQGKGEGQLLQLK</sequence>
<keyword evidence="3" id="KW-1185">Reference proteome</keyword>
<dbReference type="Proteomes" id="UP000644147">
    <property type="component" value="Unassembled WGS sequence"/>
</dbReference>
<reference evidence="2 3" key="1">
    <citation type="submission" date="2020-12" db="EMBL/GenBank/DDBJ databases">
        <title>Bacterial novel species Adhaeribacter sp. BT258 isolated from soil.</title>
        <authorList>
            <person name="Jung H.-Y."/>
        </authorList>
    </citation>
    <scope>NUCLEOTIDE SEQUENCE [LARGE SCALE GENOMIC DNA]</scope>
    <source>
        <strain evidence="2 3">BT258</strain>
    </source>
</reference>
<accession>A0ABS1C335</accession>
<evidence type="ECO:0000313" key="3">
    <source>
        <dbReference type="Proteomes" id="UP000644147"/>
    </source>
</evidence>
<proteinExistence type="predicted"/>
<dbReference type="Pfam" id="PF10988">
    <property type="entry name" value="DUF2807"/>
    <property type="match status" value="1"/>
</dbReference>
<protein>
    <submittedName>
        <fullName evidence="2">DUF2807 domain-containing protein</fullName>
    </submittedName>
</protein>
<evidence type="ECO:0000259" key="1">
    <source>
        <dbReference type="Pfam" id="PF10988"/>
    </source>
</evidence>